<keyword evidence="3" id="KW-1185">Reference proteome</keyword>
<sequence>MKESINTSCCNFIKFLHSRLQSLQGGINFESMFAKFEKKKKEIGRTLPGRGSGRVNPATRPGRVRVEMSDPFVKMGRVRVDPFRYGSGQVRPEPGGLTRIDTPKYRINYQDRFSPVAKFTTIKALITIALSKQWPIHQLDVVNAFLHGDLDEEVYIKQPKGFEDTINPNYVCKLHKALYGLRQASRQLFKTFSTHLKSLGFKNGIADTSLFVFQQNQVEIYMVIYVDDILLTGNDSTMIA</sequence>
<evidence type="ECO:0000313" key="3">
    <source>
        <dbReference type="Proteomes" id="UP000829196"/>
    </source>
</evidence>
<comment type="caution">
    <text evidence="2">The sequence shown here is derived from an EMBL/GenBank/DDBJ whole genome shotgun (WGS) entry which is preliminary data.</text>
</comment>
<feature type="domain" description="Reverse transcriptase Ty1/copia-type" evidence="1">
    <location>
        <begin position="107"/>
        <end position="239"/>
    </location>
</feature>
<protein>
    <recommendedName>
        <fullName evidence="1">Reverse transcriptase Ty1/copia-type domain-containing protein</fullName>
    </recommendedName>
</protein>
<dbReference type="InterPro" id="IPR013103">
    <property type="entry name" value="RVT_2"/>
</dbReference>
<reference evidence="2" key="1">
    <citation type="journal article" date="2022" name="Front. Genet.">
        <title>Chromosome-Scale Assembly of the Dendrobium nobile Genome Provides Insights Into the Molecular Mechanism of the Biosynthesis of the Medicinal Active Ingredient of Dendrobium.</title>
        <authorList>
            <person name="Xu Q."/>
            <person name="Niu S.-C."/>
            <person name="Li K.-L."/>
            <person name="Zheng P.-J."/>
            <person name="Zhang X.-J."/>
            <person name="Jia Y."/>
            <person name="Liu Y."/>
            <person name="Niu Y.-X."/>
            <person name="Yu L.-H."/>
            <person name="Chen D.-F."/>
            <person name="Zhang G.-Q."/>
        </authorList>
    </citation>
    <scope>NUCLEOTIDE SEQUENCE</scope>
    <source>
        <tissue evidence="2">Leaf</tissue>
    </source>
</reference>
<dbReference type="EMBL" id="JAGYWB010000016">
    <property type="protein sequence ID" value="KAI0496609.1"/>
    <property type="molecule type" value="Genomic_DNA"/>
</dbReference>
<dbReference type="OrthoDB" id="1645289at2759"/>
<dbReference type="AlphaFoldDB" id="A0A8T3AJM1"/>
<evidence type="ECO:0000259" key="1">
    <source>
        <dbReference type="Pfam" id="PF07727"/>
    </source>
</evidence>
<name>A0A8T3AJM1_DENNO</name>
<dbReference type="InterPro" id="IPR043502">
    <property type="entry name" value="DNA/RNA_pol_sf"/>
</dbReference>
<gene>
    <name evidence="2" type="ORF">KFK09_022929</name>
</gene>
<organism evidence="2 3">
    <name type="scientific">Dendrobium nobile</name>
    <name type="common">Orchid</name>
    <dbReference type="NCBI Taxonomy" id="94219"/>
    <lineage>
        <taxon>Eukaryota</taxon>
        <taxon>Viridiplantae</taxon>
        <taxon>Streptophyta</taxon>
        <taxon>Embryophyta</taxon>
        <taxon>Tracheophyta</taxon>
        <taxon>Spermatophyta</taxon>
        <taxon>Magnoliopsida</taxon>
        <taxon>Liliopsida</taxon>
        <taxon>Asparagales</taxon>
        <taxon>Orchidaceae</taxon>
        <taxon>Epidendroideae</taxon>
        <taxon>Malaxideae</taxon>
        <taxon>Dendrobiinae</taxon>
        <taxon>Dendrobium</taxon>
    </lineage>
</organism>
<accession>A0A8T3AJM1</accession>
<proteinExistence type="predicted"/>
<evidence type="ECO:0000313" key="2">
    <source>
        <dbReference type="EMBL" id="KAI0496609.1"/>
    </source>
</evidence>
<dbReference type="Pfam" id="PF07727">
    <property type="entry name" value="RVT_2"/>
    <property type="match status" value="1"/>
</dbReference>
<dbReference type="SUPFAM" id="SSF56672">
    <property type="entry name" value="DNA/RNA polymerases"/>
    <property type="match status" value="1"/>
</dbReference>
<dbReference type="Proteomes" id="UP000829196">
    <property type="component" value="Unassembled WGS sequence"/>
</dbReference>